<dbReference type="AlphaFoldDB" id="A0A2P6MGR8"/>
<name>A0A2P6MGR8_ALKUR</name>
<reference evidence="5 6" key="1">
    <citation type="submission" date="2018-03" db="EMBL/GenBank/DDBJ databases">
        <title>Bacillus urumqiensis sp. nov., a moderately haloalkaliphilic bacterium isolated from a salt lake.</title>
        <authorList>
            <person name="Zhao B."/>
            <person name="Liao Z."/>
        </authorList>
    </citation>
    <scope>NUCLEOTIDE SEQUENCE [LARGE SCALE GENOMIC DNA]</scope>
    <source>
        <strain evidence="5 6">BZ-SZ-XJ18</strain>
    </source>
</reference>
<evidence type="ECO:0000313" key="5">
    <source>
        <dbReference type="EMBL" id="PRO65485.1"/>
    </source>
</evidence>
<proteinExistence type="predicted"/>
<keyword evidence="2" id="KW-0238">DNA-binding</keyword>
<dbReference type="InterPro" id="IPR036388">
    <property type="entry name" value="WH-like_DNA-bd_sf"/>
</dbReference>
<dbReference type="SMART" id="SM00345">
    <property type="entry name" value="HTH_GNTR"/>
    <property type="match status" value="1"/>
</dbReference>
<dbReference type="InterPro" id="IPR036390">
    <property type="entry name" value="WH_DNA-bd_sf"/>
</dbReference>
<keyword evidence="3" id="KW-0804">Transcription</keyword>
<organism evidence="5 6">
    <name type="scientific">Alkalicoccus urumqiensis</name>
    <name type="common">Bacillus urumqiensis</name>
    <dbReference type="NCBI Taxonomy" id="1548213"/>
    <lineage>
        <taxon>Bacteria</taxon>
        <taxon>Bacillati</taxon>
        <taxon>Bacillota</taxon>
        <taxon>Bacilli</taxon>
        <taxon>Bacillales</taxon>
        <taxon>Bacillaceae</taxon>
        <taxon>Alkalicoccus</taxon>
    </lineage>
</organism>
<evidence type="ECO:0000256" key="1">
    <source>
        <dbReference type="ARBA" id="ARBA00023015"/>
    </source>
</evidence>
<comment type="caution">
    <text evidence="5">The sequence shown here is derived from an EMBL/GenBank/DDBJ whole genome shotgun (WGS) entry which is preliminary data.</text>
</comment>
<dbReference type="PANTHER" id="PTHR38445:SF7">
    <property type="entry name" value="GNTR-FAMILY TRANSCRIPTIONAL REGULATOR"/>
    <property type="match status" value="1"/>
</dbReference>
<dbReference type="RefSeq" id="WP_105959324.1">
    <property type="nucleotide sequence ID" value="NZ_PVNS01000008.1"/>
</dbReference>
<keyword evidence="1" id="KW-0805">Transcription regulation</keyword>
<gene>
    <name evidence="5" type="ORF">C6I21_10045</name>
</gene>
<feature type="domain" description="HTH gntR-type" evidence="4">
    <location>
        <begin position="12"/>
        <end position="80"/>
    </location>
</feature>
<sequence>MLPIHIDQTSRAPIYDQVENAIKEMIETGTLPPGEKLPSVRKLAADLKCSVITTRRAYQNLEQNGLIQTYQGKGTFVAEAASVDYTEVRKEEVRRRLTDAWNHAEAFGFSSGDVKEWLTDIMERGDSGED</sequence>
<dbReference type="Pfam" id="PF00392">
    <property type="entry name" value="GntR"/>
    <property type="match status" value="1"/>
</dbReference>
<evidence type="ECO:0000256" key="3">
    <source>
        <dbReference type="ARBA" id="ARBA00023163"/>
    </source>
</evidence>
<dbReference type="OrthoDB" id="9801546at2"/>
<dbReference type="GO" id="GO:0003700">
    <property type="term" value="F:DNA-binding transcription factor activity"/>
    <property type="evidence" value="ECO:0007669"/>
    <property type="project" value="InterPro"/>
</dbReference>
<dbReference type="EMBL" id="PVNS01000008">
    <property type="protein sequence ID" value="PRO65485.1"/>
    <property type="molecule type" value="Genomic_DNA"/>
</dbReference>
<dbReference type="GO" id="GO:0003677">
    <property type="term" value="F:DNA binding"/>
    <property type="evidence" value="ECO:0007669"/>
    <property type="project" value="UniProtKB-KW"/>
</dbReference>
<dbReference type="Proteomes" id="UP000243650">
    <property type="component" value="Unassembled WGS sequence"/>
</dbReference>
<protein>
    <submittedName>
        <fullName evidence="5">GntR family transcriptional regulator</fullName>
    </submittedName>
</protein>
<evidence type="ECO:0000313" key="6">
    <source>
        <dbReference type="Proteomes" id="UP000243650"/>
    </source>
</evidence>
<dbReference type="SUPFAM" id="SSF46785">
    <property type="entry name" value="Winged helix' DNA-binding domain"/>
    <property type="match status" value="1"/>
</dbReference>
<dbReference type="PANTHER" id="PTHR38445">
    <property type="entry name" value="HTH-TYPE TRANSCRIPTIONAL REPRESSOR YTRA"/>
    <property type="match status" value="1"/>
</dbReference>
<dbReference type="Gene3D" id="1.10.10.10">
    <property type="entry name" value="Winged helix-like DNA-binding domain superfamily/Winged helix DNA-binding domain"/>
    <property type="match status" value="1"/>
</dbReference>
<keyword evidence="6" id="KW-1185">Reference proteome</keyword>
<dbReference type="PROSITE" id="PS50949">
    <property type="entry name" value="HTH_GNTR"/>
    <property type="match status" value="1"/>
</dbReference>
<evidence type="ECO:0000259" key="4">
    <source>
        <dbReference type="PROSITE" id="PS50949"/>
    </source>
</evidence>
<evidence type="ECO:0000256" key="2">
    <source>
        <dbReference type="ARBA" id="ARBA00023125"/>
    </source>
</evidence>
<dbReference type="InterPro" id="IPR000524">
    <property type="entry name" value="Tscrpt_reg_HTH_GntR"/>
</dbReference>
<accession>A0A2P6MGR8</accession>
<dbReference type="CDD" id="cd07377">
    <property type="entry name" value="WHTH_GntR"/>
    <property type="match status" value="1"/>
</dbReference>